<dbReference type="InterPro" id="IPR004360">
    <property type="entry name" value="Glyas_Fos-R_dOase_dom"/>
</dbReference>
<dbReference type="PROSITE" id="PS51819">
    <property type="entry name" value="VOC"/>
    <property type="match status" value="1"/>
</dbReference>
<protein>
    <recommendedName>
        <fullName evidence="1">VOC domain-containing protein</fullName>
    </recommendedName>
</protein>
<dbReference type="SUPFAM" id="SSF54593">
    <property type="entry name" value="Glyoxalase/Bleomycin resistance protein/Dihydroxybiphenyl dioxygenase"/>
    <property type="match status" value="1"/>
</dbReference>
<organism evidence="2 3">
    <name type="scientific">candidate division TA06 bacterium B3_TA06</name>
    <dbReference type="NCBI Taxonomy" id="2012487"/>
    <lineage>
        <taxon>Bacteria</taxon>
        <taxon>Bacteria division TA06</taxon>
    </lineage>
</organism>
<dbReference type="PANTHER" id="PTHR36503:SF1">
    <property type="entry name" value="BLR2520 PROTEIN"/>
    <property type="match status" value="1"/>
</dbReference>
<evidence type="ECO:0000313" key="3">
    <source>
        <dbReference type="Proteomes" id="UP000317778"/>
    </source>
</evidence>
<dbReference type="InterPro" id="IPR029068">
    <property type="entry name" value="Glyas_Bleomycin-R_OHBP_Dase"/>
</dbReference>
<proteinExistence type="predicted"/>
<feature type="domain" description="VOC" evidence="1">
    <location>
        <begin position="8"/>
        <end position="116"/>
    </location>
</feature>
<evidence type="ECO:0000313" key="2">
    <source>
        <dbReference type="EMBL" id="TKJ44311.1"/>
    </source>
</evidence>
<gene>
    <name evidence="2" type="ORF">CEE36_00805</name>
</gene>
<name>A0A532VAW6_UNCT6</name>
<dbReference type="EMBL" id="NJBO01000001">
    <property type="protein sequence ID" value="TKJ44311.1"/>
    <property type="molecule type" value="Genomic_DNA"/>
</dbReference>
<dbReference type="PANTHER" id="PTHR36503">
    <property type="entry name" value="BLR2520 PROTEIN"/>
    <property type="match status" value="1"/>
</dbReference>
<accession>A0A532VAW6</accession>
<dbReference type="CDD" id="cd06587">
    <property type="entry name" value="VOC"/>
    <property type="match status" value="1"/>
</dbReference>
<dbReference type="Gene3D" id="3.10.180.10">
    <property type="entry name" value="2,3-Dihydroxybiphenyl 1,2-Dioxygenase, domain 1"/>
    <property type="match status" value="1"/>
</dbReference>
<dbReference type="InterPro" id="IPR037523">
    <property type="entry name" value="VOC_core"/>
</dbReference>
<reference evidence="2 3" key="1">
    <citation type="submission" date="2017-06" db="EMBL/GenBank/DDBJ databases">
        <title>Novel microbial phyla capable of carbon fixation and sulfur reduction in deep-sea sediments.</title>
        <authorList>
            <person name="Huang J."/>
            <person name="Baker B."/>
            <person name="Wang Y."/>
        </authorList>
    </citation>
    <scope>NUCLEOTIDE SEQUENCE [LARGE SCALE GENOMIC DNA]</scope>
    <source>
        <strain evidence="2">B3_TA06</strain>
    </source>
</reference>
<comment type="caution">
    <text evidence="2">The sequence shown here is derived from an EMBL/GenBank/DDBJ whole genome shotgun (WGS) entry which is preliminary data.</text>
</comment>
<evidence type="ECO:0000259" key="1">
    <source>
        <dbReference type="PROSITE" id="PS51819"/>
    </source>
</evidence>
<sequence length="121" mass="13358">MSNEENLILGRFEFCLNVADLAKSLEFYEKLGFEVIDSDIEAGFAVIKHHDCTLALYQGHIKSNMLNFRGGDVFKIATALKAQGLTFAEDTRIEEDDSAGAVIHDPDGNVIYFNTAPGEEV</sequence>
<dbReference type="AlphaFoldDB" id="A0A532VAW6"/>
<dbReference type="Proteomes" id="UP000317778">
    <property type="component" value="Unassembled WGS sequence"/>
</dbReference>
<dbReference type="Pfam" id="PF00903">
    <property type="entry name" value="Glyoxalase"/>
    <property type="match status" value="1"/>
</dbReference>